<organism evidence="2 3">
    <name type="scientific">Brassicogethes aeneus</name>
    <name type="common">Rape pollen beetle</name>
    <name type="synonym">Meligethes aeneus</name>
    <dbReference type="NCBI Taxonomy" id="1431903"/>
    <lineage>
        <taxon>Eukaryota</taxon>
        <taxon>Metazoa</taxon>
        <taxon>Ecdysozoa</taxon>
        <taxon>Arthropoda</taxon>
        <taxon>Hexapoda</taxon>
        <taxon>Insecta</taxon>
        <taxon>Pterygota</taxon>
        <taxon>Neoptera</taxon>
        <taxon>Endopterygota</taxon>
        <taxon>Coleoptera</taxon>
        <taxon>Polyphaga</taxon>
        <taxon>Cucujiformia</taxon>
        <taxon>Nitidulidae</taxon>
        <taxon>Meligethinae</taxon>
        <taxon>Brassicogethes</taxon>
    </lineage>
</organism>
<proteinExistence type="predicted"/>
<dbReference type="Proteomes" id="UP001154078">
    <property type="component" value="Chromosome 11"/>
</dbReference>
<dbReference type="OrthoDB" id="6701896at2759"/>
<evidence type="ECO:0000313" key="2">
    <source>
        <dbReference type="EMBL" id="CAH0549235.1"/>
    </source>
</evidence>
<dbReference type="EMBL" id="OV121142">
    <property type="protein sequence ID" value="CAH0549235.1"/>
    <property type="molecule type" value="Genomic_DNA"/>
</dbReference>
<gene>
    <name evidence="2" type="ORF">MELIAE_LOCUS2439</name>
</gene>
<evidence type="ECO:0000256" key="1">
    <source>
        <dbReference type="SAM" id="SignalP"/>
    </source>
</evidence>
<reference evidence="2" key="1">
    <citation type="submission" date="2021-12" db="EMBL/GenBank/DDBJ databases">
        <authorList>
            <person name="King R."/>
        </authorList>
    </citation>
    <scope>NUCLEOTIDE SEQUENCE</scope>
</reference>
<feature type="signal peptide" evidence="1">
    <location>
        <begin position="1"/>
        <end position="19"/>
    </location>
</feature>
<protein>
    <submittedName>
        <fullName evidence="2">Uncharacterized protein</fullName>
    </submittedName>
</protein>
<keyword evidence="3" id="KW-1185">Reference proteome</keyword>
<name>A0A9P0FD10_BRAAE</name>
<accession>A0A9P0FD10</accession>
<keyword evidence="1" id="KW-0732">Signal</keyword>
<dbReference type="AlphaFoldDB" id="A0A9P0FD10"/>
<evidence type="ECO:0000313" key="3">
    <source>
        <dbReference type="Proteomes" id="UP001154078"/>
    </source>
</evidence>
<sequence>MFSYSEIIVFFTCLLVVNGQITTEKVDITTTFDVEAQELEFDKNQDERQPVVHLNSLAGQNIPIASSMPGNANKNVPNFLQKFTTPIKDGLNSKLDLINNKFNQLNNYFNHPNSKPFVALQSLSPQKIWEKINNKAGVLSTGANSAIFGLTHNGNPDYPFAYRDSRSYQDKSWKDALKNYENKGPKPFVYQDFSKITQIKNNTYNFQHLEANFTSPGYIFDKNNGTMVKPMNSTLNLVNDDSIVIENLN</sequence>
<feature type="chain" id="PRO_5040413915" evidence="1">
    <location>
        <begin position="20"/>
        <end position="249"/>
    </location>
</feature>